<dbReference type="Pfam" id="PF00397">
    <property type="entry name" value="WW"/>
    <property type="match status" value="1"/>
</dbReference>
<evidence type="ECO:0000313" key="3">
    <source>
        <dbReference type="EMBL" id="KKF93467.1"/>
    </source>
</evidence>
<dbReference type="EMBL" id="LBBL01000242">
    <property type="protein sequence ID" value="KKF93467.1"/>
    <property type="molecule type" value="Genomic_DNA"/>
</dbReference>
<feature type="compositionally biased region" description="Gly residues" evidence="1">
    <location>
        <begin position="298"/>
        <end position="310"/>
    </location>
</feature>
<accession>A0A0F8CRT7</accession>
<feature type="region of interest" description="Disordered" evidence="1">
    <location>
        <begin position="45"/>
        <end position="165"/>
    </location>
</feature>
<dbReference type="InterPro" id="IPR001202">
    <property type="entry name" value="WW_dom"/>
</dbReference>
<dbReference type="CDD" id="cd00201">
    <property type="entry name" value="WW"/>
    <property type="match status" value="1"/>
</dbReference>
<dbReference type="OrthoDB" id="2530521at2759"/>
<feature type="compositionally biased region" description="Polar residues" evidence="1">
    <location>
        <begin position="110"/>
        <end position="122"/>
    </location>
</feature>
<feature type="compositionally biased region" description="Polar residues" evidence="1">
    <location>
        <begin position="141"/>
        <end position="156"/>
    </location>
</feature>
<feature type="domain" description="WW" evidence="2">
    <location>
        <begin position="16"/>
        <end position="50"/>
    </location>
</feature>
<sequence>MADFAPPSGPPPPQEPQVPPGWTARWNDQYKQWFYVNLYTKQSQWEVPREPVYPPNEAPPPGAPPGYVPGHNQPAPSDTKKNPYDTAPSNQEEDDAALARRLQEEENTRFHNTGNPNASGNPYYNDVGANASYHNASSSNTPTPYDATSTANSTPVNGGEEKRGLMGKLFNKASGKHSGAGGAAAAGGLGGLLGSLAGRHNSHSKPSYGGGGGYPQPGYNNGYPPQAYGQPGYGGYPPQGGYYGQAPPKKSGGMGKMGGAALGLGAGVLGGALIAGAIDHEENEAYAEGYMDGQNDDFGGGDFGGGDFDF</sequence>
<feature type="compositionally biased region" description="Low complexity" evidence="1">
    <location>
        <begin position="129"/>
        <end position="140"/>
    </location>
</feature>
<gene>
    <name evidence="3" type="primary">WWM1</name>
    <name evidence="3" type="ORF">CFO_g4178</name>
</gene>
<dbReference type="AlphaFoldDB" id="A0A0F8CRT7"/>
<feature type="compositionally biased region" description="Pro residues" evidence="1">
    <location>
        <begin position="51"/>
        <end position="67"/>
    </location>
</feature>
<dbReference type="InterPro" id="IPR036020">
    <property type="entry name" value="WW_dom_sf"/>
</dbReference>
<dbReference type="PROSITE" id="PS50020">
    <property type="entry name" value="WW_DOMAIN_2"/>
    <property type="match status" value="1"/>
</dbReference>
<feature type="compositionally biased region" description="Gly residues" evidence="1">
    <location>
        <begin position="231"/>
        <end position="243"/>
    </location>
</feature>
<feature type="region of interest" description="Disordered" evidence="1">
    <location>
        <begin position="1"/>
        <end position="24"/>
    </location>
</feature>
<feature type="compositionally biased region" description="Low complexity" evidence="1">
    <location>
        <begin position="216"/>
        <end position="230"/>
    </location>
</feature>
<evidence type="ECO:0000259" key="2">
    <source>
        <dbReference type="PROSITE" id="PS50020"/>
    </source>
</evidence>
<feature type="region of interest" description="Disordered" evidence="1">
    <location>
        <begin position="290"/>
        <end position="310"/>
    </location>
</feature>
<feature type="region of interest" description="Disordered" evidence="1">
    <location>
        <begin position="197"/>
        <end position="255"/>
    </location>
</feature>
<dbReference type="PROSITE" id="PS01159">
    <property type="entry name" value="WW_DOMAIN_1"/>
    <property type="match status" value="1"/>
</dbReference>
<dbReference type="Proteomes" id="UP000034841">
    <property type="component" value="Unassembled WGS sequence"/>
</dbReference>
<organism evidence="3 4">
    <name type="scientific">Ceratocystis fimbriata f. sp. platani</name>
    <dbReference type="NCBI Taxonomy" id="88771"/>
    <lineage>
        <taxon>Eukaryota</taxon>
        <taxon>Fungi</taxon>
        <taxon>Dikarya</taxon>
        <taxon>Ascomycota</taxon>
        <taxon>Pezizomycotina</taxon>
        <taxon>Sordariomycetes</taxon>
        <taxon>Hypocreomycetidae</taxon>
        <taxon>Microascales</taxon>
        <taxon>Ceratocystidaceae</taxon>
        <taxon>Ceratocystis</taxon>
    </lineage>
</organism>
<name>A0A0F8CRT7_CERFI</name>
<feature type="compositionally biased region" description="Pro residues" evidence="1">
    <location>
        <begin position="7"/>
        <end position="19"/>
    </location>
</feature>
<evidence type="ECO:0000313" key="4">
    <source>
        <dbReference type="Proteomes" id="UP000034841"/>
    </source>
</evidence>
<keyword evidence="4" id="KW-1185">Reference proteome</keyword>
<dbReference type="Gene3D" id="2.20.70.10">
    <property type="match status" value="1"/>
</dbReference>
<proteinExistence type="predicted"/>
<comment type="caution">
    <text evidence="3">The sequence shown here is derived from an EMBL/GenBank/DDBJ whole genome shotgun (WGS) entry which is preliminary data.</text>
</comment>
<feature type="compositionally biased region" description="Basic and acidic residues" evidence="1">
    <location>
        <begin position="97"/>
        <end position="109"/>
    </location>
</feature>
<protein>
    <submittedName>
        <fullName evidence="3">WW domain-containing protein WWM1</fullName>
    </submittedName>
</protein>
<evidence type="ECO:0000256" key="1">
    <source>
        <dbReference type="SAM" id="MobiDB-lite"/>
    </source>
</evidence>
<dbReference type="SUPFAM" id="SSF51045">
    <property type="entry name" value="WW domain"/>
    <property type="match status" value="1"/>
</dbReference>
<dbReference type="SMART" id="SM00456">
    <property type="entry name" value="WW"/>
    <property type="match status" value="1"/>
</dbReference>
<reference evidence="3 4" key="1">
    <citation type="submission" date="2015-04" db="EMBL/GenBank/DDBJ databases">
        <title>Genome sequence of Ceratocystis platani, a major pathogen of plane trees.</title>
        <authorList>
            <person name="Belbahri L."/>
        </authorList>
    </citation>
    <scope>NUCLEOTIDE SEQUENCE [LARGE SCALE GENOMIC DNA]</scope>
    <source>
        <strain evidence="3 4">CFO</strain>
    </source>
</reference>